<gene>
    <name evidence="2" type="ORF">F1D05_23275</name>
</gene>
<proteinExistence type="predicted"/>
<sequence length="473" mass="51126">MEPGRSATFPVPRASFLVVQPSGVHYRWGPGMSMIAASYLAYFVAVVAFPGTVFWRRLTGGTAWFAVDAILGAGLGLALEVLVYPVGRWLDVPLLPLLLTAFALGLVVAFPARASTRKPFPWWAMAGLMVSVGVASAWYLRVGSHLIALDGPAANRPNSDSPFQLSLGAELTHHFPPQIPYVAGEPLQYHWMAYNHTAAAHWITGIELDVLTHRFVPFSMILMTALGAAAVAVVLAGRAVAAPIGAGLTVLAGDLAPWPWAETNTLYHDSPLSMGELISATQAFSTVLLLPLIGVTALILRRSGDQSMGHVAGLLVVAAVLIAVLSASKATALPVYGAGLAFGWLYSAIRRRFDWRITILGLLSVLFYGLNYVFIAVAATALMWQFSLAQVFFVRNAFWDQEKLQLNDLAFTAPTKAVLETLRTKYGVRWLLFDERVNPVPAALNHLATPRRTSGTVHVYELATPPVIPTPRP</sequence>
<feature type="transmembrane region" description="Helical" evidence="1">
    <location>
        <begin position="62"/>
        <end position="86"/>
    </location>
</feature>
<feature type="transmembrane region" description="Helical" evidence="1">
    <location>
        <begin position="92"/>
        <end position="110"/>
    </location>
</feature>
<reference evidence="3" key="1">
    <citation type="submission" date="2019-09" db="EMBL/GenBank/DDBJ databases">
        <title>Antimicrobial potential of Antarctic Bacteria.</title>
        <authorList>
            <person name="Benaud N."/>
            <person name="Edwards R.J."/>
            <person name="Ferrari B.C."/>
        </authorList>
    </citation>
    <scope>NUCLEOTIDE SEQUENCE [LARGE SCALE GENOMIC DNA]</scope>
    <source>
        <strain evidence="3">SPB151</strain>
    </source>
</reference>
<dbReference type="KEGG" id="kqi:F1D05_23275"/>
<feature type="transmembrane region" description="Helical" evidence="1">
    <location>
        <begin position="240"/>
        <end position="260"/>
    </location>
</feature>
<accession>A0A7G6X230</accession>
<reference evidence="2 3" key="2">
    <citation type="journal article" date="2020" name="Microbiol. Resour. Announc.">
        <title>Antarctic desert soil bacteria exhibit high novel natural product potential, evaluated through long-read genome sequencing and comparative genomics.</title>
        <authorList>
            <person name="Benaud N."/>
            <person name="Edwards R.J."/>
            <person name="Amos T.G."/>
            <person name="D'Agostino P.M."/>
            <person name="Gutierrez-Chavez C."/>
            <person name="Montgomery K."/>
            <person name="Nicetic I."/>
            <person name="Ferrari B.C."/>
        </authorList>
    </citation>
    <scope>NUCLEOTIDE SEQUENCE [LARGE SCALE GENOMIC DNA]</scope>
    <source>
        <strain evidence="2 3">SPB151</strain>
    </source>
</reference>
<feature type="transmembrane region" description="Helical" evidence="1">
    <location>
        <begin position="307"/>
        <end position="327"/>
    </location>
</feature>
<keyword evidence="3" id="KW-1185">Reference proteome</keyword>
<feature type="transmembrane region" description="Helical" evidence="1">
    <location>
        <begin position="122"/>
        <end position="140"/>
    </location>
</feature>
<feature type="transmembrane region" description="Helical" evidence="1">
    <location>
        <begin position="34"/>
        <end position="55"/>
    </location>
</feature>
<keyword evidence="1" id="KW-0472">Membrane</keyword>
<evidence type="ECO:0000313" key="3">
    <source>
        <dbReference type="Proteomes" id="UP000515563"/>
    </source>
</evidence>
<feature type="transmembrane region" description="Helical" evidence="1">
    <location>
        <begin position="333"/>
        <end position="349"/>
    </location>
</feature>
<organism evidence="2 3">
    <name type="scientific">Kribbella qitaiheensis</name>
    <dbReference type="NCBI Taxonomy" id="1544730"/>
    <lineage>
        <taxon>Bacteria</taxon>
        <taxon>Bacillati</taxon>
        <taxon>Actinomycetota</taxon>
        <taxon>Actinomycetes</taxon>
        <taxon>Propionibacteriales</taxon>
        <taxon>Kribbellaceae</taxon>
        <taxon>Kribbella</taxon>
    </lineage>
</organism>
<dbReference type="EMBL" id="CP043661">
    <property type="protein sequence ID" value="QNE20295.1"/>
    <property type="molecule type" value="Genomic_DNA"/>
</dbReference>
<feature type="transmembrane region" description="Helical" evidence="1">
    <location>
        <begin position="215"/>
        <end position="235"/>
    </location>
</feature>
<feature type="transmembrane region" description="Helical" evidence="1">
    <location>
        <begin position="361"/>
        <end position="384"/>
    </location>
</feature>
<dbReference type="Proteomes" id="UP000515563">
    <property type="component" value="Chromosome"/>
</dbReference>
<feature type="transmembrane region" description="Helical" evidence="1">
    <location>
        <begin position="280"/>
        <end position="300"/>
    </location>
</feature>
<keyword evidence="1" id="KW-1133">Transmembrane helix</keyword>
<evidence type="ECO:0000256" key="1">
    <source>
        <dbReference type="SAM" id="Phobius"/>
    </source>
</evidence>
<protein>
    <submittedName>
        <fullName evidence="2">Uncharacterized protein</fullName>
    </submittedName>
</protein>
<evidence type="ECO:0000313" key="2">
    <source>
        <dbReference type="EMBL" id="QNE20295.1"/>
    </source>
</evidence>
<dbReference type="AlphaFoldDB" id="A0A7G6X230"/>
<name>A0A7G6X230_9ACTN</name>
<keyword evidence="1" id="KW-0812">Transmembrane</keyword>